<evidence type="ECO:0000313" key="1">
    <source>
        <dbReference type="EMBL" id="EDH8304236.1"/>
    </source>
</evidence>
<dbReference type="AlphaFoldDB" id="A0A635RBW0"/>
<proteinExistence type="predicted"/>
<organism evidence="1">
    <name type="scientific">Salmonella enterica subsp. enterica serovar Chester</name>
    <dbReference type="NCBI Taxonomy" id="149386"/>
    <lineage>
        <taxon>Bacteria</taxon>
        <taxon>Pseudomonadati</taxon>
        <taxon>Pseudomonadota</taxon>
        <taxon>Gammaproteobacteria</taxon>
        <taxon>Enterobacterales</taxon>
        <taxon>Enterobacteriaceae</taxon>
        <taxon>Salmonella</taxon>
    </lineage>
</organism>
<accession>A0A635RBW0</accession>
<dbReference type="EMBL" id="AAMIYH010000027">
    <property type="protein sequence ID" value="EDH8304236.1"/>
    <property type="molecule type" value="Genomic_DNA"/>
</dbReference>
<comment type="caution">
    <text evidence="1">The sequence shown here is derived from an EMBL/GenBank/DDBJ whole genome shotgun (WGS) entry which is preliminary data.</text>
</comment>
<sequence length="157" mass="18047">MFSLEINNNVHAAFHSVEKTYKIKDLITGRSDAFSLIKNGWRKSKDLKRDSNLYIIERLTVTDNLVTARYDFVVMDAFIPLDKLVILADNGERYEAGENGERSFTNDGKLKVRHSVMAVCYDGTWLGSLNKGLDLIDTDDLENFADVFSSYLFEYKW</sequence>
<gene>
    <name evidence="1" type="ORF">CB695_22490</name>
</gene>
<reference evidence="1" key="1">
    <citation type="submission" date="2018-07" db="EMBL/GenBank/DDBJ databases">
        <authorList>
            <person name="Ashton P.M."/>
            <person name="Dallman T."/>
            <person name="Nair S."/>
            <person name="De Pinna E."/>
            <person name="Peters T."/>
            <person name="Grant K."/>
        </authorList>
    </citation>
    <scope>NUCLEOTIDE SEQUENCE</scope>
    <source>
        <strain evidence="1">368335</strain>
    </source>
</reference>
<name>A0A635RBW0_SALET</name>
<protein>
    <submittedName>
        <fullName evidence="1">Uncharacterized protein</fullName>
    </submittedName>
</protein>